<dbReference type="InterPro" id="IPR050540">
    <property type="entry name" value="F-actin_Monoox_Mical"/>
</dbReference>
<dbReference type="SMART" id="SM00033">
    <property type="entry name" value="CH"/>
    <property type="match status" value="1"/>
</dbReference>
<keyword evidence="1" id="KW-0597">Phosphoprotein</keyword>
<dbReference type="SUPFAM" id="SSF47576">
    <property type="entry name" value="Calponin-homology domain, CH-domain"/>
    <property type="match status" value="1"/>
</dbReference>
<proteinExistence type="inferred from homology"/>
<evidence type="ECO:0000313" key="7">
    <source>
        <dbReference type="RefSeq" id="XP_025072653.1"/>
    </source>
</evidence>
<sequence>MRGDLQVSTGLWAGWTVFFAQPKSDPPTSGLLAEMEPQEAVPLPTPATKQPRPSEADGTAGESAEGMAGMHAKEAALGDKGLGGAEDHGGEAKGSSGAVVEDAGSEAKGGSGAVVEDAGSEAKGGSGAVVEDAGSEAKGGSGVVVEDAGSEAKVGSEAGGAEDAGSETKVGSGVGGPEVRAEEGVGSKAVETAGVGVSGAEPQEEAAGTKPEKEVAEERGAGAPGKEERTASTSEEPVSLDLGEEEEYWPELAPSSPDQGPASPTGSTVFAQDTGGSQSEGASKGQEGSASPGEAMQQPRERSTAPEGAAPPKEKPKRPALDRRELTRPRLGPRTQSRKAIVEKFGGAASGPAPNIKRTGGTNAIKNMLLEWCRAKTRGYEHVDIVNFSSSWSSGLAFCALVHKFFPDAFDYAALTPENRRENFTLAFATAEKHADCAPLLEVDDMVRMSVPDSKCVYTYLQELYRSLVNKGLVKTKKR</sequence>
<dbReference type="STRING" id="38654.A0A3Q0HQ52"/>
<dbReference type="PROSITE" id="PS50021">
    <property type="entry name" value="CH"/>
    <property type="match status" value="1"/>
</dbReference>
<feature type="compositionally biased region" description="Basic and acidic residues" evidence="4">
    <location>
        <begin position="312"/>
        <end position="328"/>
    </location>
</feature>
<feature type="region of interest" description="Disordered" evidence="4">
    <location>
        <begin position="21"/>
        <end position="339"/>
    </location>
</feature>
<reference evidence="7" key="1">
    <citation type="submission" date="2025-08" db="UniProtKB">
        <authorList>
            <consortium name="RefSeq"/>
        </authorList>
    </citation>
    <scope>IDENTIFICATION</scope>
</reference>
<name>A0A3Q0HQ52_ALLSI</name>
<evidence type="ECO:0000259" key="5">
    <source>
        <dbReference type="PROSITE" id="PS50021"/>
    </source>
</evidence>
<dbReference type="InterPro" id="IPR001715">
    <property type="entry name" value="CH_dom"/>
</dbReference>
<feature type="compositionally biased region" description="Basic and acidic residues" evidence="4">
    <location>
        <begin position="210"/>
        <end position="230"/>
    </location>
</feature>
<dbReference type="Pfam" id="PF00307">
    <property type="entry name" value="CH"/>
    <property type="match status" value="1"/>
</dbReference>
<evidence type="ECO:0000256" key="1">
    <source>
        <dbReference type="ARBA" id="ARBA00022553"/>
    </source>
</evidence>
<evidence type="ECO:0000256" key="3">
    <source>
        <dbReference type="ARBA" id="ARBA00061655"/>
    </source>
</evidence>
<evidence type="ECO:0000256" key="4">
    <source>
        <dbReference type="SAM" id="MobiDB-lite"/>
    </source>
</evidence>
<keyword evidence="6" id="KW-1185">Reference proteome</keyword>
<dbReference type="RefSeq" id="XP_025072653.1">
    <property type="nucleotide sequence ID" value="XM_025216868.1"/>
</dbReference>
<feature type="compositionally biased region" description="Polar residues" evidence="4">
    <location>
        <begin position="256"/>
        <end position="289"/>
    </location>
</feature>
<dbReference type="PANTHER" id="PTHR23167:SF45">
    <property type="entry name" value="SMOOTHELIN-LIKE PROTEIN 1"/>
    <property type="match status" value="1"/>
</dbReference>
<dbReference type="PANTHER" id="PTHR23167">
    <property type="entry name" value="CALPONIN HOMOLOGY DOMAIN-CONTAINING PROTEIN DDB_G0272472-RELATED"/>
    <property type="match status" value="1"/>
</dbReference>
<dbReference type="Proteomes" id="UP000189705">
    <property type="component" value="Unplaced"/>
</dbReference>
<feature type="domain" description="Calponin-homology (CH)" evidence="5">
    <location>
        <begin position="363"/>
        <end position="469"/>
    </location>
</feature>
<organism evidence="6 7">
    <name type="scientific">Alligator sinensis</name>
    <name type="common">Chinese alligator</name>
    <dbReference type="NCBI Taxonomy" id="38654"/>
    <lineage>
        <taxon>Eukaryota</taxon>
        <taxon>Metazoa</taxon>
        <taxon>Chordata</taxon>
        <taxon>Craniata</taxon>
        <taxon>Vertebrata</taxon>
        <taxon>Euteleostomi</taxon>
        <taxon>Archelosauria</taxon>
        <taxon>Archosauria</taxon>
        <taxon>Crocodylia</taxon>
        <taxon>Alligatoridae</taxon>
        <taxon>Alligatorinae</taxon>
        <taxon>Alligator</taxon>
    </lineage>
</organism>
<dbReference type="AlphaFoldDB" id="A0A3Q0HQ52"/>
<dbReference type="InParanoid" id="A0A3Q0HQ52"/>
<dbReference type="FunFam" id="1.10.418.10:FF:000009">
    <property type="entry name" value="smoothelin isoform X2"/>
    <property type="match status" value="1"/>
</dbReference>
<dbReference type="GeneID" id="102380939"/>
<evidence type="ECO:0000313" key="6">
    <source>
        <dbReference type="Proteomes" id="UP000189705"/>
    </source>
</evidence>
<dbReference type="InterPro" id="IPR036872">
    <property type="entry name" value="CH_dom_sf"/>
</dbReference>
<comment type="similarity">
    <text evidence="3">Belongs to the smoothelin family.</text>
</comment>
<dbReference type="CTD" id="219537"/>
<evidence type="ECO:0000256" key="2">
    <source>
        <dbReference type="ARBA" id="ARBA00023054"/>
    </source>
</evidence>
<gene>
    <name evidence="7" type="primary">SMTNL1</name>
</gene>
<keyword evidence="2" id="KW-0175">Coiled coil</keyword>
<accession>A0A3Q0HQ52</accession>
<dbReference type="Gene3D" id="1.10.418.10">
    <property type="entry name" value="Calponin-like domain"/>
    <property type="match status" value="1"/>
</dbReference>
<protein>
    <submittedName>
        <fullName evidence="7">Smoothelin-like protein 1 isoform X1</fullName>
    </submittedName>
</protein>